<dbReference type="EC" id="3.1.2.6" evidence="7"/>
<dbReference type="Gene3D" id="3.60.15.10">
    <property type="entry name" value="Ribonuclease Z/Hydroxyacylglutathione hydrolase-like"/>
    <property type="match status" value="1"/>
</dbReference>
<dbReference type="CDD" id="cd07723">
    <property type="entry name" value="hydroxyacylglutathione_hydrolase_MBL-fold"/>
    <property type="match status" value="1"/>
</dbReference>
<dbReference type="Pfam" id="PF16123">
    <property type="entry name" value="HAGH_C"/>
    <property type="match status" value="1"/>
</dbReference>
<dbReference type="GO" id="GO:0004416">
    <property type="term" value="F:hydroxyacylglutathione hydrolase activity"/>
    <property type="evidence" value="ECO:0007669"/>
    <property type="project" value="UniProtKB-UniRule"/>
</dbReference>
<evidence type="ECO:0000256" key="2">
    <source>
        <dbReference type="ARBA" id="ARBA00004963"/>
    </source>
</evidence>
<dbReference type="PIRSF" id="PIRSF005457">
    <property type="entry name" value="Glx"/>
    <property type="match status" value="1"/>
</dbReference>
<dbReference type="InterPro" id="IPR032282">
    <property type="entry name" value="HAGH_C"/>
</dbReference>
<evidence type="ECO:0000256" key="3">
    <source>
        <dbReference type="ARBA" id="ARBA00006759"/>
    </source>
</evidence>
<evidence type="ECO:0000313" key="9">
    <source>
        <dbReference type="EMBL" id="PSC05926.1"/>
    </source>
</evidence>
<feature type="domain" description="Metallo-beta-lactamase" evidence="8">
    <location>
        <begin position="13"/>
        <end position="171"/>
    </location>
</feature>
<comment type="cofactor">
    <cofactor evidence="7">
        <name>Zn(2+)</name>
        <dbReference type="ChEBI" id="CHEBI:29105"/>
    </cofactor>
    <text evidence="7">Binds 2 Zn(2+) ions per subunit.</text>
</comment>
<comment type="function">
    <text evidence="7">Thiolesterase that catalyzes the hydrolysis of S-D-lactoyl-glutathione to form glutathione and D-lactic acid.</text>
</comment>
<dbReference type="NCBIfam" id="TIGR03413">
    <property type="entry name" value="GSH_gloB"/>
    <property type="match status" value="1"/>
</dbReference>
<dbReference type="Pfam" id="PF00753">
    <property type="entry name" value="Lactamase_B"/>
    <property type="match status" value="1"/>
</dbReference>
<dbReference type="HAMAP" id="MF_01374">
    <property type="entry name" value="Glyoxalase_2"/>
    <property type="match status" value="1"/>
</dbReference>
<accession>A0A2T1HW76</accession>
<reference evidence="10" key="1">
    <citation type="submission" date="2018-03" db="EMBL/GenBank/DDBJ databases">
        <authorList>
            <person name="Sun L."/>
            <person name="Liu H."/>
            <person name="Chen W."/>
            <person name="Huang K."/>
            <person name="Liu W."/>
            <person name="Gao X."/>
        </authorList>
    </citation>
    <scope>NUCLEOTIDE SEQUENCE [LARGE SCALE GENOMIC DNA]</scope>
    <source>
        <strain evidence="10">SH9</strain>
    </source>
</reference>
<evidence type="ECO:0000259" key="8">
    <source>
        <dbReference type="SMART" id="SM00849"/>
    </source>
</evidence>
<feature type="binding site" evidence="7">
    <location>
        <position position="114"/>
    </location>
    <ligand>
        <name>Zn(2+)</name>
        <dbReference type="ChEBI" id="CHEBI:29105"/>
        <label>1</label>
    </ligand>
</feature>
<dbReference type="OrthoDB" id="9802248at2"/>
<dbReference type="InterPro" id="IPR001279">
    <property type="entry name" value="Metallo-B-lactamas"/>
</dbReference>
<evidence type="ECO:0000256" key="4">
    <source>
        <dbReference type="ARBA" id="ARBA00022723"/>
    </source>
</evidence>
<keyword evidence="10" id="KW-1185">Reference proteome</keyword>
<feature type="binding site" evidence="7">
    <location>
        <position position="58"/>
    </location>
    <ligand>
        <name>Zn(2+)</name>
        <dbReference type="ChEBI" id="CHEBI:29105"/>
        <label>1</label>
    </ligand>
</feature>
<dbReference type="GO" id="GO:0046872">
    <property type="term" value="F:metal ion binding"/>
    <property type="evidence" value="ECO:0007669"/>
    <property type="project" value="UniProtKB-KW"/>
</dbReference>
<keyword evidence="4 7" id="KW-0479">Metal-binding</keyword>
<comment type="caution">
    <text evidence="9">The sequence shown here is derived from an EMBL/GenBank/DDBJ whole genome shotgun (WGS) entry which is preliminary data.</text>
</comment>
<feature type="binding site" evidence="7">
    <location>
        <position position="61"/>
    </location>
    <ligand>
        <name>Zn(2+)</name>
        <dbReference type="ChEBI" id="CHEBI:29105"/>
        <label>2</label>
    </ligand>
</feature>
<feature type="binding site" evidence="7">
    <location>
        <position position="56"/>
    </location>
    <ligand>
        <name>Zn(2+)</name>
        <dbReference type="ChEBI" id="CHEBI:29105"/>
        <label>1</label>
    </ligand>
</feature>
<feature type="binding site" evidence="7">
    <location>
        <position position="60"/>
    </location>
    <ligand>
        <name>Zn(2+)</name>
        <dbReference type="ChEBI" id="CHEBI:29105"/>
        <label>2</label>
    </ligand>
</feature>
<feature type="binding site" evidence="7">
    <location>
        <position position="133"/>
    </location>
    <ligand>
        <name>Zn(2+)</name>
        <dbReference type="ChEBI" id="CHEBI:29105"/>
        <label>2</label>
    </ligand>
</feature>
<proteinExistence type="inferred from homology"/>
<dbReference type="EMBL" id="PVZS01000005">
    <property type="protein sequence ID" value="PSC05926.1"/>
    <property type="molecule type" value="Genomic_DNA"/>
</dbReference>
<feature type="binding site" evidence="7">
    <location>
        <position position="171"/>
    </location>
    <ligand>
        <name>Zn(2+)</name>
        <dbReference type="ChEBI" id="CHEBI:29105"/>
        <label>2</label>
    </ligand>
</feature>
<dbReference type="Proteomes" id="UP000239772">
    <property type="component" value="Unassembled WGS sequence"/>
</dbReference>
<keyword evidence="6 7" id="KW-0862">Zinc</keyword>
<dbReference type="PANTHER" id="PTHR43705">
    <property type="entry name" value="HYDROXYACYLGLUTATHIONE HYDROLASE"/>
    <property type="match status" value="1"/>
</dbReference>
<dbReference type="SMART" id="SM00849">
    <property type="entry name" value="Lactamase_B"/>
    <property type="match status" value="1"/>
</dbReference>
<evidence type="ECO:0000256" key="6">
    <source>
        <dbReference type="ARBA" id="ARBA00022833"/>
    </source>
</evidence>
<dbReference type="InterPro" id="IPR036866">
    <property type="entry name" value="RibonucZ/Hydroxyglut_hydro"/>
</dbReference>
<dbReference type="UniPathway" id="UPA00619">
    <property type="reaction ID" value="UER00676"/>
</dbReference>
<evidence type="ECO:0000313" key="10">
    <source>
        <dbReference type="Proteomes" id="UP000239772"/>
    </source>
</evidence>
<sequence>MPAEVRQFIVSSDNFAVLLHDPETGATASIDACEDAPILKVLDETGWKLTHILVTHHHGDHVAGIPGLKKRTGARVIGPARDEGRIPGMDRGLNEGDTVIVGNMAATVIDTPGHTANHIAFHFGGEKILFAGDTLFSLGCGRLFEGTPAQMWSSLQKLAALPDDTRVYCGHEYTQSNARFALTVDPDNAALQARAAEVEQLRAAGSYTLPTTIGREKATNPFLRAGDPAVAAAVGMAGRPALDVFTELRERKNRA</sequence>
<comment type="pathway">
    <text evidence="2 7">Secondary metabolite metabolism; methylglyoxal degradation; (R)-lactate from methylglyoxal: step 2/2.</text>
</comment>
<dbReference type="SUPFAM" id="SSF56281">
    <property type="entry name" value="Metallo-hydrolase/oxidoreductase"/>
    <property type="match status" value="1"/>
</dbReference>
<evidence type="ECO:0000256" key="5">
    <source>
        <dbReference type="ARBA" id="ARBA00022801"/>
    </source>
</evidence>
<comment type="subunit">
    <text evidence="7">Monomer.</text>
</comment>
<feature type="binding site" evidence="7">
    <location>
        <position position="133"/>
    </location>
    <ligand>
        <name>Zn(2+)</name>
        <dbReference type="ChEBI" id="CHEBI:29105"/>
        <label>1</label>
    </ligand>
</feature>
<protein>
    <recommendedName>
        <fullName evidence="7">Hydroxyacylglutathione hydrolase</fullName>
        <ecNumber evidence="7">3.1.2.6</ecNumber>
    </recommendedName>
    <alternativeName>
        <fullName evidence="7">Glyoxalase II</fullName>
        <shortName evidence="7">Glx II</shortName>
    </alternativeName>
</protein>
<dbReference type="GO" id="GO:0019243">
    <property type="term" value="P:methylglyoxal catabolic process to D-lactate via S-lactoyl-glutathione"/>
    <property type="evidence" value="ECO:0007669"/>
    <property type="project" value="UniProtKB-UniRule"/>
</dbReference>
<dbReference type="PANTHER" id="PTHR43705:SF1">
    <property type="entry name" value="HYDROXYACYLGLUTATHIONE HYDROLASE GLOB"/>
    <property type="match status" value="1"/>
</dbReference>
<evidence type="ECO:0000256" key="1">
    <source>
        <dbReference type="ARBA" id="ARBA00001623"/>
    </source>
</evidence>
<keyword evidence="5 7" id="KW-0378">Hydrolase</keyword>
<comment type="catalytic activity">
    <reaction evidence="1 7">
        <text>an S-(2-hydroxyacyl)glutathione + H2O = a 2-hydroxy carboxylate + glutathione + H(+)</text>
        <dbReference type="Rhea" id="RHEA:21864"/>
        <dbReference type="ChEBI" id="CHEBI:15377"/>
        <dbReference type="ChEBI" id="CHEBI:15378"/>
        <dbReference type="ChEBI" id="CHEBI:57925"/>
        <dbReference type="ChEBI" id="CHEBI:58896"/>
        <dbReference type="ChEBI" id="CHEBI:71261"/>
        <dbReference type="EC" id="3.1.2.6"/>
    </reaction>
</comment>
<comment type="similarity">
    <text evidence="3 7">Belongs to the metallo-beta-lactamase superfamily. Glyoxalase II family.</text>
</comment>
<dbReference type="RefSeq" id="WP_106335765.1">
    <property type="nucleotide sequence ID" value="NZ_PVZS01000005.1"/>
</dbReference>
<dbReference type="AlphaFoldDB" id="A0A2T1HW76"/>
<organism evidence="9 10">
    <name type="scientific">Alsobacter soli</name>
    <dbReference type="NCBI Taxonomy" id="2109933"/>
    <lineage>
        <taxon>Bacteria</taxon>
        <taxon>Pseudomonadati</taxon>
        <taxon>Pseudomonadota</taxon>
        <taxon>Alphaproteobacteria</taxon>
        <taxon>Hyphomicrobiales</taxon>
        <taxon>Alsobacteraceae</taxon>
        <taxon>Alsobacter</taxon>
    </lineage>
</organism>
<evidence type="ECO:0000256" key="7">
    <source>
        <dbReference type="HAMAP-Rule" id="MF_01374"/>
    </source>
</evidence>
<name>A0A2T1HW76_9HYPH</name>
<dbReference type="InterPro" id="IPR017782">
    <property type="entry name" value="Hydroxyacylglutathione_Hdrlase"/>
</dbReference>
<gene>
    <name evidence="7 9" type="primary">gloB</name>
    <name evidence="9" type="ORF">SLNSH_05980</name>
</gene>
<dbReference type="InterPro" id="IPR035680">
    <property type="entry name" value="Clx_II_MBL"/>
</dbReference>
<dbReference type="InterPro" id="IPR050110">
    <property type="entry name" value="Glyoxalase_II_hydrolase"/>
</dbReference>